<dbReference type="EMBL" id="JAPQKO010000003">
    <property type="protein sequence ID" value="KAJ5172941.1"/>
    <property type="molecule type" value="Genomic_DNA"/>
</dbReference>
<dbReference type="Proteomes" id="UP001146351">
    <property type="component" value="Unassembled WGS sequence"/>
</dbReference>
<proteinExistence type="predicted"/>
<dbReference type="AlphaFoldDB" id="A0A9W9IA07"/>
<protein>
    <submittedName>
        <fullName evidence="1">Uncharacterized protein</fullName>
    </submittedName>
</protein>
<comment type="caution">
    <text evidence="1">The sequence shown here is derived from an EMBL/GenBank/DDBJ whole genome shotgun (WGS) entry which is preliminary data.</text>
</comment>
<accession>A0A9W9IA07</accession>
<reference evidence="1" key="1">
    <citation type="submission" date="2022-11" db="EMBL/GenBank/DDBJ databases">
        <authorList>
            <person name="Petersen C."/>
        </authorList>
    </citation>
    <scope>NUCLEOTIDE SEQUENCE</scope>
    <source>
        <strain evidence="1">IBT 21917</strain>
    </source>
</reference>
<gene>
    <name evidence="1" type="ORF">N7492_005534</name>
</gene>
<evidence type="ECO:0000313" key="1">
    <source>
        <dbReference type="EMBL" id="KAJ5172941.1"/>
    </source>
</evidence>
<evidence type="ECO:0000313" key="2">
    <source>
        <dbReference type="Proteomes" id="UP001146351"/>
    </source>
</evidence>
<organism evidence="1 2">
    <name type="scientific">Penicillium capsulatum</name>
    <dbReference type="NCBI Taxonomy" id="69766"/>
    <lineage>
        <taxon>Eukaryota</taxon>
        <taxon>Fungi</taxon>
        <taxon>Dikarya</taxon>
        <taxon>Ascomycota</taxon>
        <taxon>Pezizomycotina</taxon>
        <taxon>Eurotiomycetes</taxon>
        <taxon>Eurotiomycetidae</taxon>
        <taxon>Eurotiales</taxon>
        <taxon>Aspergillaceae</taxon>
        <taxon>Penicillium</taxon>
    </lineage>
</organism>
<reference evidence="1" key="2">
    <citation type="journal article" date="2023" name="IMA Fungus">
        <title>Comparative genomic study of the Penicillium genus elucidates a diverse pangenome and 15 lateral gene transfer events.</title>
        <authorList>
            <person name="Petersen C."/>
            <person name="Sorensen T."/>
            <person name="Nielsen M.R."/>
            <person name="Sondergaard T.E."/>
            <person name="Sorensen J.L."/>
            <person name="Fitzpatrick D.A."/>
            <person name="Frisvad J.C."/>
            <person name="Nielsen K.L."/>
        </authorList>
    </citation>
    <scope>NUCLEOTIDE SEQUENCE</scope>
    <source>
        <strain evidence="1">IBT 21917</strain>
    </source>
</reference>
<keyword evidence="2" id="KW-1185">Reference proteome</keyword>
<name>A0A9W9IA07_9EURO</name>
<sequence length="146" mass="15817">MATTGPLWAAVPVPRDSPPPRGMAEEFAQVADRVGAEEYSILSYHWHSVALDNAPAHTRAREIYGRSSQLYLPLSSLYNPSPPSNAGLKCIATIVMPESRNAPSSHCMSHISPYPPPIPSSLPRNFLPTMQASGAPGNQAVRLPRY</sequence>